<dbReference type="InterPro" id="IPR002347">
    <property type="entry name" value="SDR_fam"/>
</dbReference>
<accession>A0A1Y1Z2T7</accession>
<organism evidence="2 3">
    <name type="scientific">Neocallimastix californiae</name>
    <dbReference type="NCBI Taxonomy" id="1754190"/>
    <lineage>
        <taxon>Eukaryota</taxon>
        <taxon>Fungi</taxon>
        <taxon>Fungi incertae sedis</taxon>
        <taxon>Chytridiomycota</taxon>
        <taxon>Chytridiomycota incertae sedis</taxon>
        <taxon>Neocallimastigomycetes</taxon>
        <taxon>Neocallimastigales</taxon>
        <taxon>Neocallimastigaceae</taxon>
        <taxon>Neocallimastix</taxon>
    </lineage>
</organism>
<dbReference type="GO" id="GO:0016491">
    <property type="term" value="F:oxidoreductase activity"/>
    <property type="evidence" value="ECO:0007669"/>
    <property type="project" value="UniProtKB-KW"/>
</dbReference>
<comment type="caution">
    <text evidence="2">The sequence shown here is derived from an EMBL/GenBank/DDBJ whole genome shotgun (WGS) entry which is preliminary data.</text>
</comment>
<dbReference type="PANTHER" id="PTHR43157:SF31">
    <property type="entry name" value="PHOSPHATIDYLINOSITOL-GLYCAN BIOSYNTHESIS CLASS F PROTEIN"/>
    <property type="match status" value="1"/>
</dbReference>
<dbReference type="Proteomes" id="UP000193920">
    <property type="component" value="Unassembled WGS sequence"/>
</dbReference>
<name>A0A1Y1Z2T7_9FUNG</name>
<evidence type="ECO:0000256" key="1">
    <source>
        <dbReference type="ARBA" id="ARBA00023002"/>
    </source>
</evidence>
<keyword evidence="3" id="KW-1185">Reference proteome</keyword>
<dbReference type="STRING" id="1754190.A0A1Y1Z2T7"/>
<dbReference type="EMBL" id="MCOG01000466">
    <property type="protein sequence ID" value="ORY04257.1"/>
    <property type="molecule type" value="Genomic_DNA"/>
</dbReference>
<reference evidence="2 3" key="1">
    <citation type="submission" date="2016-08" db="EMBL/GenBank/DDBJ databases">
        <title>A Parts List for Fungal Cellulosomes Revealed by Comparative Genomics.</title>
        <authorList>
            <consortium name="DOE Joint Genome Institute"/>
            <person name="Haitjema C.H."/>
            <person name="Gilmore S.P."/>
            <person name="Henske J.K."/>
            <person name="Solomon K.V."/>
            <person name="De Groot R."/>
            <person name="Kuo A."/>
            <person name="Mondo S.J."/>
            <person name="Salamov A.A."/>
            <person name="Labutti K."/>
            <person name="Zhao Z."/>
            <person name="Chiniquy J."/>
            <person name="Barry K."/>
            <person name="Brewer H.M."/>
            <person name="Purvine S.O."/>
            <person name="Wright A.T."/>
            <person name="Boxma B."/>
            <person name="Van Alen T."/>
            <person name="Hackstein J.H."/>
            <person name="Baker S.E."/>
            <person name="Grigoriev I.V."/>
            <person name="O'Malley M.A."/>
        </authorList>
    </citation>
    <scope>NUCLEOTIDE SEQUENCE [LARGE SCALE GENOMIC DNA]</scope>
    <source>
        <strain evidence="2 3">G1</strain>
    </source>
</reference>
<sequence length="288" mass="32730">MDKKIVLVTGATDGIGKEAARALAKQNFKVILHGRNEEKAKSVEKEIKEEYPEADIDIMLADLLSFKNVKKLAESVIAKYDHLDVLINNAGAIFSKERVLTEDNEERTYQLNVFSPFLLSYLLLPLIQKSKSGRIIYESSIAHLGARRIDLDDMKSEKSYGAFDNYSRSKLYGIWMARQFIKYMKEKGITNVTYNIAHPGASATNFGKNVDKGFFINLGTNIATLFMITSAEGAKSEIYLATSPEVEGKNGLYINPKCKEEKISERLWTEENERKIWEYCMNTCKNFM</sequence>
<dbReference type="Pfam" id="PF00106">
    <property type="entry name" value="adh_short"/>
    <property type="match status" value="1"/>
</dbReference>
<evidence type="ECO:0000313" key="3">
    <source>
        <dbReference type="Proteomes" id="UP000193920"/>
    </source>
</evidence>
<dbReference type="SUPFAM" id="SSF51735">
    <property type="entry name" value="NAD(P)-binding Rossmann-fold domains"/>
    <property type="match status" value="1"/>
</dbReference>
<dbReference type="OrthoDB" id="191139at2759"/>
<dbReference type="InterPro" id="IPR036291">
    <property type="entry name" value="NAD(P)-bd_dom_sf"/>
</dbReference>
<dbReference type="PRINTS" id="PR00081">
    <property type="entry name" value="GDHRDH"/>
</dbReference>
<gene>
    <name evidence="2" type="ORF">LY90DRAFT_709340</name>
</gene>
<dbReference type="Gene3D" id="3.40.50.720">
    <property type="entry name" value="NAD(P)-binding Rossmann-like Domain"/>
    <property type="match status" value="1"/>
</dbReference>
<keyword evidence="1" id="KW-0560">Oxidoreductase</keyword>
<protein>
    <submittedName>
        <fullName evidence="2">Oxidoreductase</fullName>
    </submittedName>
</protein>
<proteinExistence type="predicted"/>
<dbReference type="PANTHER" id="PTHR43157">
    <property type="entry name" value="PHOSPHATIDYLINOSITOL-GLYCAN BIOSYNTHESIS CLASS F PROTEIN-RELATED"/>
    <property type="match status" value="1"/>
</dbReference>
<dbReference type="AlphaFoldDB" id="A0A1Y1Z2T7"/>
<evidence type="ECO:0000313" key="2">
    <source>
        <dbReference type="EMBL" id="ORY04257.1"/>
    </source>
</evidence>